<keyword evidence="3" id="KW-0804">Transcription</keyword>
<dbReference type="PANTHER" id="PTHR38445">
    <property type="entry name" value="HTH-TYPE TRANSCRIPTIONAL REPRESSOR YTRA"/>
    <property type="match status" value="1"/>
</dbReference>
<evidence type="ECO:0000256" key="2">
    <source>
        <dbReference type="ARBA" id="ARBA00023125"/>
    </source>
</evidence>
<dbReference type="GO" id="GO:0003677">
    <property type="term" value="F:DNA binding"/>
    <property type="evidence" value="ECO:0007669"/>
    <property type="project" value="UniProtKB-KW"/>
</dbReference>
<name>A0A7G8TG66_9FIRM</name>
<evidence type="ECO:0000259" key="4">
    <source>
        <dbReference type="PROSITE" id="PS50949"/>
    </source>
</evidence>
<dbReference type="SUPFAM" id="SSF46785">
    <property type="entry name" value="Winged helix' DNA-binding domain"/>
    <property type="match status" value="1"/>
</dbReference>
<evidence type="ECO:0000313" key="6">
    <source>
        <dbReference type="Proteomes" id="UP000515909"/>
    </source>
</evidence>
<dbReference type="PROSITE" id="PS50949">
    <property type="entry name" value="HTH_GNTR"/>
    <property type="match status" value="1"/>
</dbReference>
<dbReference type="RefSeq" id="WP_066645763.1">
    <property type="nucleotide sequence ID" value="NZ_CP060286.1"/>
</dbReference>
<feature type="domain" description="HTH gntR-type" evidence="4">
    <location>
        <begin position="11"/>
        <end position="79"/>
    </location>
</feature>
<dbReference type="InterPro" id="IPR036388">
    <property type="entry name" value="WH-like_DNA-bd_sf"/>
</dbReference>
<reference evidence="5 6" key="1">
    <citation type="submission" date="2020-08" db="EMBL/GenBank/DDBJ databases">
        <title>The isolate Caproiciproducens sp. 7D4C2 produces n-caproate at mildly acidic conditions from hexoses: genome and rBOX comparison with related strains and chain-elongating bacteria.</title>
        <authorList>
            <person name="Esquivel-Elizondo S."/>
            <person name="Bagci C."/>
            <person name="Temovska M."/>
            <person name="Jeon B.S."/>
            <person name="Bessarab I."/>
            <person name="Williams R.B.H."/>
            <person name="Huson D.H."/>
            <person name="Angenent L.T."/>
        </authorList>
    </citation>
    <scope>NUCLEOTIDE SEQUENCE [LARGE SCALE GENOMIC DNA]</scope>
    <source>
        <strain evidence="5 6">7D4C2</strain>
    </source>
</reference>
<dbReference type="GO" id="GO:0003700">
    <property type="term" value="F:DNA-binding transcription factor activity"/>
    <property type="evidence" value="ECO:0007669"/>
    <property type="project" value="InterPro"/>
</dbReference>
<dbReference type="EMBL" id="CP060286">
    <property type="protein sequence ID" value="QNK42607.1"/>
    <property type="molecule type" value="Genomic_DNA"/>
</dbReference>
<keyword evidence="1" id="KW-0805">Transcription regulation</keyword>
<accession>A0A7G8TG66</accession>
<keyword evidence="2" id="KW-0238">DNA-binding</keyword>
<evidence type="ECO:0000313" key="5">
    <source>
        <dbReference type="EMBL" id="QNK42607.1"/>
    </source>
</evidence>
<evidence type="ECO:0000256" key="3">
    <source>
        <dbReference type="ARBA" id="ARBA00023163"/>
    </source>
</evidence>
<gene>
    <name evidence="5" type="ORF">HCR03_11165</name>
</gene>
<dbReference type="PANTHER" id="PTHR38445:SF7">
    <property type="entry name" value="GNTR-FAMILY TRANSCRIPTIONAL REGULATOR"/>
    <property type="match status" value="1"/>
</dbReference>
<dbReference type="KEGG" id="cfem:HCR03_11165"/>
<dbReference type="OrthoDB" id="9801546at2"/>
<protein>
    <submittedName>
        <fullName evidence="5">GntR family transcriptional regulator</fullName>
    </submittedName>
</protein>
<dbReference type="Proteomes" id="UP000515909">
    <property type="component" value="Chromosome"/>
</dbReference>
<dbReference type="InterPro" id="IPR000524">
    <property type="entry name" value="Tscrpt_reg_HTH_GntR"/>
</dbReference>
<proteinExistence type="predicted"/>
<dbReference type="Gene3D" id="1.10.10.10">
    <property type="entry name" value="Winged helix-like DNA-binding domain superfamily/Winged helix DNA-binding domain"/>
    <property type="match status" value="1"/>
</dbReference>
<dbReference type="SMART" id="SM00345">
    <property type="entry name" value="HTH_GNTR"/>
    <property type="match status" value="1"/>
</dbReference>
<dbReference type="InterPro" id="IPR036390">
    <property type="entry name" value="WH_DNA-bd_sf"/>
</dbReference>
<dbReference type="Pfam" id="PF00392">
    <property type="entry name" value="GntR"/>
    <property type="match status" value="1"/>
</dbReference>
<sequence length="125" mass="13748">MDIVISNSDPRPIYEQITAQIKSQILSGALRAGDLLPSMRLLARQLHISVITTRRAYSDLEAEGFLETVAGKGCFVAQKDMKLVRAEQSRRVEELLGRAVELARQSGISPGELHGVLDRLYGGND</sequence>
<dbReference type="AlphaFoldDB" id="A0A7G8TG66"/>
<organism evidence="5 6">
    <name type="scientific">Caproicibacter fermentans</name>
    <dbReference type="NCBI Taxonomy" id="2576756"/>
    <lineage>
        <taxon>Bacteria</taxon>
        <taxon>Bacillati</taxon>
        <taxon>Bacillota</taxon>
        <taxon>Clostridia</taxon>
        <taxon>Eubacteriales</taxon>
        <taxon>Acutalibacteraceae</taxon>
        <taxon>Caproicibacter</taxon>
    </lineage>
</organism>
<dbReference type="CDD" id="cd07377">
    <property type="entry name" value="WHTH_GntR"/>
    <property type="match status" value="1"/>
</dbReference>
<evidence type="ECO:0000256" key="1">
    <source>
        <dbReference type="ARBA" id="ARBA00023015"/>
    </source>
</evidence>